<evidence type="ECO:0000313" key="2">
    <source>
        <dbReference type="EMBL" id="WMG20095.1"/>
    </source>
</evidence>
<protein>
    <submittedName>
        <fullName evidence="2">Uncharacterized protein</fullName>
    </submittedName>
</protein>
<feature type="region of interest" description="Disordered" evidence="1">
    <location>
        <begin position="21"/>
        <end position="66"/>
    </location>
</feature>
<accession>A0AAJ6IHA0</accession>
<keyword evidence="2" id="KW-0614">Plasmid</keyword>
<evidence type="ECO:0000256" key="1">
    <source>
        <dbReference type="SAM" id="MobiDB-lite"/>
    </source>
</evidence>
<organism evidence="2 3">
    <name type="scientific">Acinetobacter johnsonii</name>
    <dbReference type="NCBI Taxonomy" id="40214"/>
    <lineage>
        <taxon>Bacteria</taxon>
        <taxon>Pseudomonadati</taxon>
        <taxon>Pseudomonadota</taxon>
        <taxon>Gammaproteobacteria</taxon>
        <taxon>Moraxellales</taxon>
        <taxon>Moraxellaceae</taxon>
        <taxon>Acinetobacter</taxon>
    </lineage>
</organism>
<proteinExistence type="predicted"/>
<sequence>MGSKPKIVQQESPEEIERKAKELAQKESNENSAVRRKNKQSTALGSLVDGQTALSSLAAPKTKTGT</sequence>
<name>A0AAJ6IHA0_ACIJO</name>
<keyword evidence="3" id="KW-1185">Reference proteome</keyword>
<dbReference type="AlphaFoldDB" id="A0AAJ6IHA0"/>
<evidence type="ECO:0000313" key="3">
    <source>
        <dbReference type="Proteomes" id="UP001244586"/>
    </source>
</evidence>
<gene>
    <name evidence="2" type="ORF">QBJ73_19115</name>
</gene>
<dbReference type="Proteomes" id="UP001244586">
    <property type="component" value="Plasmid pAYTCM-2"/>
</dbReference>
<dbReference type="RefSeq" id="WP_191731244.1">
    <property type="nucleotide sequence ID" value="NZ_CP121778.1"/>
</dbReference>
<dbReference type="EMBL" id="CP121778">
    <property type="protein sequence ID" value="WMG20095.1"/>
    <property type="molecule type" value="Genomic_DNA"/>
</dbReference>
<geneLocation type="plasmid" evidence="2 3">
    <name>pAYTCM-2</name>
</geneLocation>
<reference evidence="2 3" key="1">
    <citation type="submission" date="2023-04" db="EMBL/GenBank/DDBJ databases">
        <title>Acinetobacter johnsonii isolate AYTCM encoding NDM-1, OXA-58 and PER-1.</title>
        <authorList>
            <person name="Tian C."/>
            <person name="Wang S."/>
            <person name="Fan X."/>
            <person name="Xia D."/>
        </authorList>
    </citation>
    <scope>NUCLEOTIDE SEQUENCE [LARGE SCALE GENOMIC DNA]</scope>
    <source>
        <strain evidence="2 3">AYTCM</strain>
        <plasmid evidence="2 3">pAYTCM-2</plasmid>
    </source>
</reference>